<dbReference type="GO" id="GO:0001671">
    <property type="term" value="F:ATPase activator activity"/>
    <property type="evidence" value="ECO:0007669"/>
    <property type="project" value="EnsemblFungi"/>
</dbReference>
<dbReference type="EMBL" id="KV454428">
    <property type="protein sequence ID" value="ODQ81098.1"/>
    <property type="molecule type" value="Genomic_DNA"/>
</dbReference>
<evidence type="ECO:0000313" key="10">
    <source>
        <dbReference type="Proteomes" id="UP000094336"/>
    </source>
</evidence>
<gene>
    <name evidence="9" type="ORF">BABINDRAFT_6937</name>
</gene>
<keyword evidence="5 7" id="KW-0653">Protein transport</keyword>
<keyword evidence="4 7" id="KW-0931">ER-Golgi transport</keyword>
<accession>A0A1E3QTU2</accession>
<evidence type="ECO:0000256" key="8">
    <source>
        <dbReference type="SAM" id="Coils"/>
    </source>
</evidence>
<dbReference type="SUPFAM" id="SSF48452">
    <property type="entry name" value="TPR-like"/>
    <property type="match status" value="1"/>
</dbReference>
<dbReference type="PANTHER" id="PTHR13768:SF8">
    <property type="entry name" value="ALPHA-SOLUBLE NSF ATTACHMENT PROTEIN"/>
    <property type="match status" value="1"/>
</dbReference>
<dbReference type="GeneID" id="30150392"/>
<keyword evidence="8" id="KW-0175">Coiled coil</keyword>
<dbReference type="GO" id="GO:0035494">
    <property type="term" value="P:SNARE complex disassembly"/>
    <property type="evidence" value="ECO:0007669"/>
    <property type="project" value="EnsemblFungi"/>
</dbReference>
<dbReference type="InterPro" id="IPR000744">
    <property type="entry name" value="NSF_attach"/>
</dbReference>
<evidence type="ECO:0000256" key="2">
    <source>
        <dbReference type="ARBA" id="ARBA00010050"/>
    </source>
</evidence>
<dbReference type="GO" id="GO:0005483">
    <property type="term" value="F:soluble NSF attachment protein activity"/>
    <property type="evidence" value="ECO:0007669"/>
    <property type="project" value="EnsemblFungi"/>
</dbReference>
<protein>
    <recommendedName>
        <fullName evidence="11">Vesicular-fusion protein SEC17</fullName>
    </recommendedName>
</protein>
<dbReference type="CDD" id="cd15832">
    <property type="entry name" value="SNAP"/>
    <property type="match status" value="1"/>
</dbReference>
<comment type="similarity">
    <text evidence="2 7">Belongs to the SNAP family.</text>
</comment>
<dbReference type="AlphaFoldDB" id="A0A1E3QTU2"/>
<dbReference type="Gene3D" id="1.25.40.10">
    <property type="entry name" value="Tetratricopeptide repeat domain"/>
    <property type="match status" value="1"/>
</dbReference>
<sequence length="293" mass="32773">MDPQELIRDADKKASVTSGGFLSSFFGSSSLERYEEATDLYTQAANMYKVQKNYSKAGDAFVKAAACQKKAENANDNANCLIDAFKCFKQSNADLEKAIQCLEEAIQVFLLQGQFRRAANFEMDLAELYETMDDLARAAHAYEQAGDWFAGDSAQALANKAYLKCADFKALLGEYQPAIKMYGIIIENSLGNNLSKWSLKDYFLKVVLCNMAQEDIVGAQNSLNKFLADDGSFESTREYKLAVDIVEAFQQGDSQLFTDKVYEYDQFSKLDKIKTQLLVNIKKLIAADEDDLT</sequence>
<name>A0A1E3QTU2_9ASCO</name>
<evidence type="ECO:0000256" key="3">
    <source>
        <dbReference type="ARBA" id="ARBA00022448"/>
    </source>
</evidence>
<evidence type="ECO:0000256" key="1">
    <source>
        <dbReference type="ARBA" id="ARBA00004170"/>
    </source>
</evidence>
<dbReference type="GO" id="GO:0006886">
    <property type="term" value="P:intracellular protein transport"/>
    <property type="evidence" value="ECO:0007669"/>
    <property type="project" value="UniProtKB-UniRule"/>
</dbReference>
<proteinExistence type="inferred from homology"/>
<keyword evidence="6 7" id="KW-0472">Membrane</keyword>
<dbReference type="RefSeq" id="XP_018986426.1">
    <property type="nucleotide sequence ID" value="XM_019132539.1"/>
</dbReference>
<dbReference type="Pfam" id="PF14938">
    <property type="entry name" value="SNAP"/>
    <property type="match status" value="1"/>
</dbReference>
<evidence type="ECO:0000313" key="9">
    <source>
        <dbReference type="EMBL" id="ODQ81098.1"/>
    </source>
</evidence>
<evidence type="ECO:0008006" key="11">
    <source>
        <dbReference type="Google" id="ProtNLM"/>
    </source>
</evidence>
<comment type="subcellular location">
    <subcellularLocation>
        <location evidence="1 7">Membrane</location>
        <topology evidence="1 7">Peripheral membrane protein</topology>
    </subcellularLocation>
</comment>
<comment type="function">
    <text evidence="7">Required for vesicular transport between the endoplasmic reticulum and the Golgi apparatus.</text>
</comment>
<dbReference type="InterPro" id="IPR011990">
    <property type="entry name" value="TPR-like_helical_dom_sf"/>
</dbReference>
<dbReference type="GO" id="GO:0005774">
    <property type="term" value="C:vacuolar membrane"/>
    <property type="evidence" value="ECO:0007669"/>
    <property type="project" value="TreeGrafter"/>
</dbReference>
<evidence type="ECO:0000256" key="6">
    <source>
        <dbReference type="ARBA" id="ARBA00023136"/>
    </source>
</evidence>
<dbReference type="GO" id="GO:0019905">
    <property type="term" value="F:syntaxin binding"/>
    <property type="evidence" value="ECO:0007669"/>
    <property type="project" value="TreeGrafter"/>
</dbReference>
<feature type="coiled-coil region" evidence="8">
    <location>
        <begin position="85"/>
        <end position="145"/>
    </location>
</feature>
<evidence type="ECO:0000256" key="5">
    <source>
        <dbReference type="ARBA" id="ARBA00022927"/>
    </source>
</evidence>
<dbReference type="Proteomes" id="UP000094336">
    <property type="component" value="Unassembled WGS sequence"/>
</dbReference>
<dbReference type="PANTHER" id="PTHR13768">
    <property type="entry name" value="SOLUBLE NSF ATTACHMENT PROTEIN SNAP"/>
    <property type="match status" value="1"/>
</dbReference>
<evidence type="ECO:0000256" key="4">
    <source>
        <dbReference type="ARBA" id="ARBA00022892"/>
    </source>
</evidence>
<keyword evidence="3 7" id="KW-0813">Transport</keyword>
<evidence type="ECO:0000256" key="7">
    <source>
        <dbReference type="RuleBase" id="RU367013"/>
    </source>
</evidence>
<dbReference type="GO" id="GO:0048280">
    <property type="term" value="P:vesicle fusion with Golgi apparatus"/>
    <property type="evidence" value="ECO:0007669"/>
    <property type="project" value="EnsemblFungi"/>
</dbReference>
<dbReference type="GO" id="GO:0006914">
    <property type="term" value="P:autophagy"/>
    <property type="evidence" value="ECO:0007669"/>
    <property type="project" value="EnsemblFungi"/>
</dbReference>
<dbReference type="GO" id="GO:0031201">
    <property type="term" value="C:SNARE complex"/>
    <property type="evidence" value="ECO:0007669"/>
    <property type="project" value="EnsemblFungi"/>
</dbReference>
<dbReference type="FunFam" id="1.25.40.10:FF:000049">
    <property type="entry name" value="Alpha-soluble NSF attachment protein-like"/>
    <property type="match status" value="1"/>
</dbReference>
<organism evidence="9 10">
    <name type="scientific">Babjeviella inositovora NRRL Y-12698</name>
    <dbReference type="NCBI Taxonomy" id="984486"/>
    <lineage>
        <taxon>Eukaryota</taxon>
        <taxon>Fungi</taxon>
        <taxon>Dikarya</taxon>
        <taxon>Ascomycota</taxon>
        <taxon>Saccharomycotina</taxon>
        <taxon>Pichiomycetes</taxon>
        <taxon>Serinales incertae sedis</taxon>
        <taxon>Babjeviella</taxon>
    </lineage>
</organism>
<keyword evidence="10" id="KW-1185">Reference proteome</keyword>
<dbReference type="STRING" id="984486.A0A1E3QTU2"/>
<dbReference type="GO" id="GO:0042144">
    <property type="term" value="P:vacuole fusion, non-autophagic"/>
    <property type="evidence" value="ECO:0007669"/>
    <property type="project" value="EnsemblFungi"/>
</dbReference>
<reference evidence="10" key="1">
    <citation type="submission" date="2016-05" db="EMBL/GenBank/DDBJ databases">
        <title>Comparative genomics of biotechnologically important yeasts.</title>
        <authorList>
            <consortium name="DOE Joint Genome Institute"/>
            <person name="Riley R."/>
            <person name="Haridas S."/>
            <person name="Wolfe K.H."/>
            <person name="Lopes M.R."/>
            <person name="Hittinger C.T."/>
            <person name="Goker M."/>
            <person name="Salamov A."/>
            <person name="Wisecaver J."/>
            <person name="Long T.M."/>
            <person name="Aerts A.L."/>
            <person name="Barry K."/>
            <person name="Choi C."/>
            <person name="Clum A."/>
            <person name="Coughlan A.Y."/>
            <person name="Deshpande S."/>
            <person name="Douglass A.P."/>
            <person name="Hanson S.J."/>
            <person name="Klenk H.-P."/>
            <person name="Labutti K."/>
            <person name="Lapidus A."/>
            <person name="Lindquist E."/>
            <person name="Lipzen A."/>
            <person name="Meier-Kolthoff J.P."/>
            <person name="Ohm R.A."/>
            <person name="Otillar R.P."/>
            <person name="Pangilinan J."/>
            <person name="Peng Y."/>
            <person name="Rokas A."/>
            <person name="Rosa C.A."/>
            <person name="Scheuner C."/>
            <person name="Sibirny A.A."/>
            <person name="Slot J.C."/>
            <person name="Stielow J.B."/>
            <person name="Sun H."/>
            <person name="Kurtzman C.P."/>
            <person name="Blackwell M."/>
            <person name="Grigoriev I.V."/>
            <person name="Jeffries T.W."/>
        </authorList>
    </citation>
    <scope>NUCLEOTIDE SEQUENCE [LARGE SCALE GENOMIC DNA]</scope>
    <source>
        <strain evidence="10">NRRL Y-12698</strain>
    </source>
</reference>
<dbReference type="GO" id="GO:0005829">
    <property type="term" value="C:cytosol"/>
    <property type="evidence" value="ECO:0007669"/>
    <property type="project" value="EnsemblFungi"/>
</dbReference>
<dbReference type="OrthoDB" id="9984275at2759"/>
<dbReference type="PRINTS" id="PR00448">
    <property type="entry name" value="NSFATTACHMNT"/>
</dbReference>